<dbReference type="SUPFAM" id="SSF52009">
    <property type="entry name" value="Phosphohistidine domain"/>
    <property type="match status" value="1"/>
</dbReference>
<name>A0ABD5W6P9_9EURY</name>
<feature type="compositionally biased region" description="Acidic residues" evidence="1">
    <location>
        <begin position="92"/>
        <end position="101"/>
    </location>
</feature>
<feature type="domain" description="Pyruvate phosphate dikinase AMP/ATP-binding" evidence="3">
    <location>
        <begin position="18"/>
        <end position="322"/>
    </location>
</feature>
<dbReference type="InterPro" id="IPR013815">
    <property type="entry name" value="ATP_grasp_subdomain_1"/>
</dbReference>
<dbReference type="Gene3D" id="3.30.1490.20">
    <property type="entry name" value="ATP-grasp fold, A domain"/>
    <property type="match status" value="1"/>
</dbReference>
<evidence type="ECO:0000256" key="1">
    <source>
        <dbReference type="SAM" id="MobiDB-lite"/>
    </source>
</evidence>
<evidence type="ECO:0000259" key="3">
    <source>
        <dbReference type="Pfam" id="PF01326"/>
    </source>
</evidence>
<dbReference type="InterPro" id="IPR002192">
    <property type="entry name" value="PPDK_AMP/ATP-bd"/>
</dbReference>
<dbReference type="Gene3D" id="3.50.30.10">
    <property type="entry name" value="Phosphohistidine domain"/>
    <property type="match status" value="1"/>
</dbReference>
<dbReference type="AlphaFoldDB" id="A0ABD5W6P9"/>
<comment type="caution">
    <text evidence="4">The sequence shown here is derived from an EMBL/GenBank/DDBJ whole genome shotgun (WGS) entry which is preliminary data.</text>
</comment>
<feature type="compositionally biased region" description="Basic and acidic residues" evidence="1">
    <location>
        <begin position="67"/>
        <end position="91"/>
    </location>
</feature>
<dbReference type="PANTHER" id="PTHR43615:SF1">
    <property type="entry name" value="PPDK_N DOMAIN-CONTAINING PROTEIN"/>
    <property type="match status" value="1"/>
</dbReference>
<sequence>MTDLVRALDDGSAVDPAAVGGKAAALARLRARGVPVPDGFVVTTAAYRRLVDDPEIRDLIAALADTAERAPDAEREGQGVERDANGEHDADADAADAADADDAAADRRRIAAAIRTAIRERPLPDGVAEGVAEHLPDGPVAVRSSATSEDRPAASFAGQYDTFLDVRGTEAVLDRIAACMASAFTDRAVAYRPGDGADPDRVEVAVLVQTFVEPDVSGIAFSADPVSGDRSVTVIEAGPGRGTEQVSGRTTADTVRFDRERDRIAEYRVGGDRRGRSLSTGDVRSLAAVVGRIAEEFGAPQDVEWALVDGELSVLQSRPITALFPVPEPTPTDGRTHLYYSFGHRQGMPEAMPPLVLDSWERLVEWLSRGLGLDDPLAATAGGHLFVDMTPFLGRPLLRGRVLSSLEVIDERSVATMRRLLGTRAAEFRAARLPFAAAGRVARAAGRWLPAVARVAATVPRALLVDTPEETAAALEREYDRELSASVRRIRRRETVGRRLDAGFEEIMASPRWLIGPFYGPFLAAVVAGAALRRLVPGHDDEVADLALGIEDDVVFRMTTALGDLADSAREEPGLAAALREGATLAEIRSRDDADAFLDALDGFLDEYGHRAVGEIDWSRPRYREDPSPLLATIGGTLRSRTEGDHRRLAEALSSRATAARETLIDEANPLVRPAVRRLTRVYRGGLATREHPKFAVARLLDELRTEALAAGADLADSGAIPGESAVWLLTLEELRTGLVDRRSLAGIDFAARRRAFERARSRRAPALVTSDGEIPRAPRSTTGEGDRLVGTGAAPGVVEGRVRVVTDPGETGLEAGEVLVAPYTDPGWTPLFATAAAVVTEVGGRLTHGSLVAREYGIPSVVAVEDATSLLRTGERVRVDGAAGTVDLLDRALAPEPAERTDEPPAGAPDAGGRSRAAFDDADADPPDPGDHTD</sequence>
<dbReference type="Gene3D" id="3.30.470.20">
    <property type="entry name" value="ATP-grasp fold, B domain"/>
    <property type="match status" value="1"/>
</dbReference>
<accession>A0ABD5W6P9</accession>
<dbReference type="RefSeq" id="WP_284033410.1">
    <property type="nucleotide sequence ID" value="NZ_CP126155.1"/>
</dbReference>
<evidence type="ECO:0000313" key="4">
    <source>
        <dbReference type="EMBL" id="MFC7068771.1"/>
    </source>
</evidence>
<dbReference type="GeneID" id="81127032"/>
<evidence type="ECO:0000259" key="2">
    <source>
        <dbReference type="Pfam" id="PF00391"/>
    </source>
</evidence>
<proteinExistence type="predicted"/>
<feature type="domain" description="PEP-utilising enzyme mobile" evidence="2">
    <location>
        <begin position="815"/>
        <end position="885"/>
    </location>
</feature>
<dbReference type="Pfam" id="PF01326">
    <property type="entry name" value="PPDK_N"/>
    <property type="match status" value="1"/>
</dbReference>
<feature type="region of interest" description="Disordered" evidence="1">
    <location>
        <begin position="894"/>
        <end position="935"/>
    </location>
</feature>
<dbReference type="Pfam" id="PF00391">
    <property type="entry name" value="PEP-utilizers"/>
    <property type="match status" value="1"/>
</dbReference>
<gene>
    <name evidence="4" type="ORF">ACFQL9_03880</name>
</gene>
<keyword evidence="5" id="KW-1185">Reference proteome</keyword>
<dbReference type="InterPro" id="IPR008279">
    <property type="entry name" value="PEP-util_enz_mobile_dom"/>
</dbReference>
<dbReference type="InterPro" id="IPR036637">
    <property type="entry name" value="Phosphohistidine_dom_sf"/>
</dbReference>
<organism evidence="4 5">
    <name type="scientific">Halobaculum lipolyticum</name>
    <dbReference type="NCBI Taxonomy" id="3032001"/>
    <lineage>
        <taxon>Archaea</taxon>
        <taxon>Methanobacteriati</taxon>
        <taxon>Methanobacteriota</taxon>
        <taxon>Stenosarchaea group</taxon>
        <taxon>Halobacteria</taxon>
        <taxon>Halobacteriales</taxon>
        <taxon>Haloferacaceae</taxon>
        <taxon>Halobaculum</taxon>
    </lineage>
</organism>
<reference evidence="4 5" key="1">
    <citation type="journal article" date="2019" name="Int. J. Syst. Evol. Microbiol.">
        <title>The Global Catalogue of Microorganisms (GCM) 10K type strain sequencing project: providing services to taxonomists for standard genome sequencing and annotation.</title>
        <authorList>
            <consortium name="The Broad Institute Genomics Platform"/>
            <consortium name="The Broad Institute Genome Sequencing Center for Infectious Disease"/>
            <person name="Wu L."/>
            <person name="Ma J."/>
        </authorList>
    </citation>
    <scope>NUCLEOTIDE SEQUENCE [LARGE SCALE GENOMIC DNA]</scope>
    <source>
        <strain evidence="4 5">DT31</strain>
    </source>
</reference>
<dbReference type="Proteomes" id="UP001596461">
    <property type="component" value="Unassembled WGS sequence"/>
</dbReference>
<dbReference type="PANTHER" id="PTHR43615">
    <property type="entry name" value="PHOSPHOENOLPYRUVATE SYNTHASE-RELATED"/>
    <property type="match status" value="1"/>
</dbReference>
<protein>
    <submittedName>
        <fullName evidence="4">PEP/pyruvate-binding domain-containing protein</fullName>
    </submittedName>
</protein>
<feature type="region of interest" description="Disordered" evidence="1">
    <location>
        <begin position="773"/>
        <end position="793"/>
    </location>
</feature>
<dbReference type="EMBL" id="JBHTAH010000002">
    <property type="protein sequence ID" value="MFC7068771.1"/>
    <property type="molecule type" value="Genomic_DNA"/>
</dbReference>
<dbReference type="SUPFAM" id="SSF56059">
    <property type="entry name" value="Glutathione synthetase ATP-binding domain-like"/>
    <property type="match status" value="1"/>
</dbReference>
<evidence type="ECO:0000313" key="5">
    <source>
        <dbReference type="Proteomes" id="UP001596461"/>
    </source>
</evidence>
<dbReference type="InterPro" id="IPR051549">
    <property type="entry name" value="PEP_Utilizing_Enz"/>
</dbReference>
<feature type="region of interest" description="Disordered" evidence="1">
    <location>
        <begin position="67"/>
        <end position="101"/>
    </location>
</feature>